<accession>A0ABV3S0Y3</accession>
<comment type="caution">
    <text evidence="5">The sequence shown here is derived from an EMBL/GenBank/DDBJ whole genome shotgun (WGS) entry which is preliminary data.</text>
</comment>
<feature type="region of interest" description="Disordered" evidence="2">
    <location>
        <begin position="1"/>
        <end position="33"/>
    </location>
</feature>
<evidence type="ECO:0000256" key="1">
    <source>
        <dbReference type="ARBA" id="ARBA00006068"/>
    </source>
</evidence>
<evidence type="ECO:0000313" key="5">
    <source>
        <dbReference type="EMBL" id="MEX0380109.1"/>
    </source>
</evidence>
<dbReference type="Gene3D" id="3.40.630.190">
    <property type="entry name" value="LCP protein"/>
    <property type="match status" value="1"/>
</dbReference>
<feature type="domain" description="Cell envelope-related transcriptional attenuator" evidence="4">
    <location>
        <begin position="112"/>
        <end position="279"/>
    </location>
</feature>
<sequence>MDNQNLSRASRREQNDSNPQKARGPRPPKPPRKRKKIWRWLVIAIVIIALIGGFVFAKALNNIHKSVDSMQRSANITKARDVKQVIKEGKPFSVLVLGTDTGALKRDRTGLTDSMMLVTINPKTKTTTMMSIPRDIMMAISGAENTFPQKLNAAFPIAGVGAAIMTLQNYLNVPIDFYVLANMGGLEKMIDQVGGVKITSPLTFTYTPEADTTPETYKFVKGQEKFEYAKDGKNFKSFTTMNGNAALSFSRMRYDDPQGDYGRQLRQRLVLKAMLKKSASISTLFNSKFMASISKNVETDMSYNEMMNAGKKYMSATKNQNSDYLHGVGDMYDGVSYQMVPESEKQRVTNKLRQSLALAAKKTGTQFGSAVPTLSYGVAETNLNTINETLDPQ</sequence>
<proteinExistence type="inferred from homology"/>
<protein>
    <submittedName>
        <fullName evidence="5">LCP family protein</fullName>
    </submittedName>
</protein>
<dbReference type="Proteomes" id="UP001556617">
    <property type="component" value="Unassembled WGS sequence"/>
</dbReference>
<feature type="compositionally biased region" description="Basic residues" evidence="2">
    <location>
        <begin position="23"/>
        <end position="33"/>
    </location>
</feature>
<dbReference type="InterPro" id="IPR004474">
    <property type="entry name" value="LytR_CpsA_psr"/>
</dbReference>
<dbReference type="Pfam" id="PF03816">
    <property type="entry name" value="LytR_cpsA_psr"/>
    <property type="match status" value="1"/>
</dbReference>
<evidence type="ECO:0000256" key="3">
    <source>
        <dbReference type="SAM" id="Phobius"/>
    </source>
</evidence>
<keyword evidence="6" id="KW-1185">Reference proteome</keyword>
<evidence type="ECO:0000256" key="2">
    <source>
        <dbReference type="SAM" id="MobiDB-lite"/>
    </source>
</evidence>
<comment type="similarity">
    <text evidence="1">Belongs to the LytR/CpsA/Psr (LCP) family.</text>
</comment>
<evidence type="ECO:0000259" key="4">
    <source>
        <dbReference type="Pfam" id="PF03816"/>
    </source>
</evidence>
<reference evidence="5 6" key="1">
    <citation type="submission" date="2024-07" db="EMBL/GenBank/DDBJ databases">
        <authorList>
            <person name="Yun M."/>
        </authorList>
    </citation>
    <scope>NUCLEOTIDE SEQUENCE [LARGE SCALE GENOMIC DNA]</scope>
    <source>
        <strain evidence="5 6">MS01</strain>
    </source>
</reference>
<dbReference type="PANTHER" id="PTHR33392">
    <property type="entry name" value="POLYISOPRENYL-TEICHOIC ACID--PEPTIDOGLYCAN TEICHOIC ACID TRANSFERASE TAGU"/>
    <property type="match status" value="1"/>
</dbReference>
<keyword evidence="3" id="KW-1133">Transmembrane helix</keyword>
<evidence type="ECO:0000313" key="6">
    <source>
        <dbReference type="Proteomes" id="UP001556617"/>
    </source>
</evidence>
<keyword evidence="3" id="KW-0812">Transmembrane</keyword>
<name>A0ABV3S0Y3_9LACO</name>
<keyword evidence="3" id="KW-0472">Membrane</keyword>
<dbReference type="EMBL" id="JBFPER010000001">
    <property type="protein sequence ID" value="MEX0380109.1"/>
    <property type="molecule type" value="Genomic_DNA"/>
</dbReference>
<dbReference type="InterPro" id="IPR050922">
    <property type="entry name" value="LytR/CpsA/Psr_CW_biosynth"/>
</dbReference>
<dbReference type="PANTHER" id="PTHR33392:SF6">
    <property type="entry name" value="POLYISOPRENYL-TEICHOIC ACID--PEPTIDOGLYCAN TEICHOIC ACID TRANSFERASE TAGU"/>
    <property type="match status" value="1"/>
</dbReference>
<dbReference type="RefSeq" id="WP_367973534.1">
    <property type="nucleotide sequence ID" value="NZ_JBFPEQ010000001.1"/>
</dbReference>
<organism evidence="5 6">
    <name type="scientific">Leuconostoc aquikimchii</name>
    <dbReference type="NCBI Taxonomy" id="3236804"/>
    <lineage>
        <taxon>Bacteria</taxon>
        <taxon>Bacillati</taxon>
        <taxon>Bacillota</taxon>
        <taxon>Bacilli</taxon>
        <taxon>Lactobacillales</taxon>
        <taxon>Lactobacillaceae</taxon>
        <taxon>Leuconostoc</taxon>
    </lineage>
</organism>
<feature type="transmembrane region" description="Helical" evidence="3">
    <location>
        <begin position="37"/>
        <end position="57"/>
    </location>
</feature>
<gene>
    <name evidence="5" type="ORF">AB3K24_01910</name>
</gene>
<dbReference type="NCBIfam" id="TIGR00350">
    <property type="entry name" value="lytR_cpsA_psr"/>
    <property type="match status" value="1"/>
</dbReference>